<evidence type="ECO:0000256" key="4">
    <source>
        <dbReference type="ARBA" id="ARBA00012590"/>
    </source>
</evidence>
<dbReference type="SUPFAM" id="SSF53756">
    <property type="entry name" value="UDP-Glycosyltransferase/glycogen phosphorylase"/>
    <property type="match status" value="1"/>
</dbReference>
<dbReference type="Gene3D" id="3.40.50.2000">
    <property type="entry name" value="Glycogen Phosphorylase B"/>
    <property type="match status" value="1"/>
</dbReference>
<dbReference type="PROSITE" id="PS00776">
    <property type="entry name" value="GH11_1"/>
    <property type="match status" value="1"/>
</dbReference>
<dbReference type="PANTHER" id="PTHR46828:SF2">
    <property type="entry name" value="ENDO-1,4-BETA-XYLANASE A-RELATED"/>
    <property type="match status" value="1"/>
</dbReference>
<feature type="signal peptide" evidence="11">
    <location>
        <begin position="1"/>
        <end position="19"/>
    </location>
</feature>
<organism evidence="13 14">
    <name type="scientific">Didymella heteroderae</name>
    <dbReference type="NCBI Taxonomy" id="1769908"/>
    <lineage>
        <taxon>Eukaryota</taxon>
        <taxon>Fungi</taxon>
        <taxon>Dikarya</taxon>
        <taxon>Ascomycota</taxon>
        <taxon>Pezizomycotina</taxon>
        <taxon>Dothideomycetes</taxon>
        <taxon>Pleosporomycetidae</taxon>
        <taxon>Pleosporales</taxon>
        <taxon>Pleosporineae</taxon>
        <taxon>Didymellaceae</taxon>
        <taxon>Didymella</taxon>
    </lineage>
</organism>
<dbReference type="Gene3D" id="2.60.120.180">
    <property type="match status" value="1"/>
</dbReference>
<comment type="pathway">
    <text evidence="2">Glycan degradation; xylan degradation.</text>
</comment>
<dbReference type="PANTHER" id="PTHR46828">
    <property type="entry name" value="ENDO-1,4-BETA-XYLANASE A-RELATED"/>
    <property type="match status" value="1"/>
</dbReference>
<evidence type="ECO:0000313" key="13">
    <source>
        <dbReference type="EMBL" id="KAF3045961.1"/>
    </source>
</evidence>
<evidence type="ECO:0000256" key="10">
    <source>
        <dbReference type="PROSITE-ProRule" id="PRU01097"/>
    </source>
</evidence>
<comment type="caution">
    <text evidence="10">Lacks conserved residue(s) required for the propagation of feature annotation.</text>
</comment>
<keyword evidence="14" id="KW-1185">Reference proteome</keyword>
<evidence type="ECO:0000256" key="7">
    <source>
        <dbReference type="ARBA" id="ARBA00023277"/>
    </source>
</evidence>
<dbReference type="GO" id="GO:0031176">
    <property type="term" value="F:endo-1,4-beta-xylanase activity"/>
    <property type="evidence" value="ECO:0007669"/>
    <property type="project" value="UniProtKB-EC"/>
</dbReference>
<evidence type="ECO:0000256" key="2">
    <source>
        <dbReference type="ARBA" id="ARBA00004851"/>
    </source>
</evidence>
<dbReference type="InterPro" id="IPR001137">
    <property type="entry name" value="Glyco_hydro_11"/>
</dbReference>
<dbReference type="EMBL" id="SWKV01000005">
    <property type="protein sequence ID" value="KAF3045961.1"/>
    <property type="molecule type" value="Genomic_DNA"/>
</dbReference>
<comment type="similarity">
    <text evidence="3 10">Belongs to the glycosyl hydrolase 11 (cellulase G) family.</text>
</comment>
<keyword evidence="7" id="KW-0119">Carbohydrate metabolism</keyword>
<comment type="caution">
    <text evidence="13">The sequence shown here is derived from an EMBL/GenBank/DDBJ whole genome shotgun (WGS) entry which is preliminary data.</text>
</comment>
<keyword evidence="9" id="KW-0624">Polysaccharide degradation</keyword>
<evidence type="ECO:0000256" key="9">
    <source>
        <dbReference type="ARBA" id="ARBA00023326"/>
    </source>
</evidence>
<dbReference type="GO" id="GO:0045493">
    <property type="term" value="P:xylan catabolic process"/>
    <property type="evidence" value="ECO:0007669"/>
    <property type="project" value="UniProtKB-KW"/>
</dbReference>
<keyword evidence="8" id="KW-0326">Glycosidase</keyword>
<dbReference type="Pfam" id="PF00457">
    <property type="entry name" value="Glyco_hydro_11"/>
    <property type="match status" value="1"/>
</dbReference>
<dbReference type="InterPro" id="IPR013320">
    <property type="entry name" value="ConA-like_dom_sf"/>
</dbReference>
<dbReference type="Pfam" id="PF06722">
    <property type="entry name" value="EryCIII-like_C"/>
    <property type="match status" value="1"/>
</dbReference>
<reference evidence="13" key="1">
    <citation type="submission" date="2019-04" db="EMBL/GenBank/DDBJ databases">
        <title>Sequencing of skin fungus with MAO and IRED activity.</title>
        <authorList>
            <person name="Marsaioli A.J."/>
            <person name="Bonatto J.M.C."/>
            <person name="Reis Junior O."/>
        </authorList>
    </citation>
    <scope>NUCLEOTIDE SEQUENCE</scope>
    <source>
        <strain evidence="13">28M1</strain>
    </source>
</reference>
<dbReference type="InterPro" id="IPR013319">
    <property type="entry name" value="GH11/12"/>
</dbReference>
<dbReference type="SUPFAM" id="SSF49899">
    <property type="entry name" value="Concanavalin A-like lectins/glucanases"/>
    <property type="match status" value="1"/>
</dbReference>
<evidence type="ECO:0000256" key="3">
    <source>
        <dbReference type="ARBA" id="ARBA00007792"/>
    </source>
</evidence>
<name>A0A9P4WZG2_9PLEO</name>
<gene>
    <name evidence="13" type="ORF">E8E12_009039</name>
</gene>
<evidence type="ECO:0000256" key="11">
    <source>
        <dbReference type="SAM" id="SignalP"/>
    </source>
</evidence>
<dbReference type="PROSITE" id="PS51761">
    <property type="entry name" value="GH11_3"/>
    <property type="match status" value="1"/>
</dbReference>
<keyword evidence="5" id="KW-0858">Xylan degradation</keyword>
<dbReference type="InterPro" id="IPR018208">
    <property type="entry name" value="GH11_AS_1"/>
</dbReference>
<dbReference type="GO" id="GO:0016757">
    <property type="term" value="F:glycosyltransferase activity"/>
    <property type="evidence" value="ECO:0007669"/>
    <property type="project" value="UniProtKB-ARBA"/>
</dbReference>
<keyword evidence="11" id="KW-0732">Signal</keyword>
<proteinExistence type="inferred from homology"/>
<feature type="domain" description="GH11" evidence="12">
    <location>
        <begin position="41"/>
        <end position="234"/>
    </location>
</feature>
<dbReference type="Proteomes" id="UP000758155">
    <property type="component" value="Unassembled WGS sequence"/>
</dbReference>
<feature type="chain" id="PRO_5040278833" description="endo-1,4-beta-xylanase" evidence="11">
    <location>
        <begin position="20"/>
        <end position="615"/>
    </location>
</feature>
<keyword evidence="6" id="KW-0378">Hydrolase</keyword>
<accession>A0A9P4WZG2</accession>
<evidence type="ECO:0000256" key="5">
    <source>
        <dbReference type="ARBA" id="ARBA00022651"/>
    </source>
</evidence>
<dbReference type="InterPro" id="IPR033123">
    <property type="entry name" value="GH11_dom"/>
</dbReference>
<evidence type="ECO:0000313" key="14">
    <source>
        <dbReference type="Proteomes" id="UP000758155"/>
    </source>
</evidence>
<dbReference type="InterPro" id="IPR010610">
    <property type="entry name" value="EryCIII-like_C"/>
</dbReference>
<evidence type="ECO:0000259" key="12">
    <source>
        <dbReference type="PROSITE" id="PS51761"/>
    </source>
</evidence>
<protein>
    <recommendedName>
        <fullName evidence="4">endo-1,4-beta-xylanase</fullName>
        <ecNumber evidence="4">3.2.1.8</ecNumber>
    </recommendedName>
</protein>
<comment type="catalytic activity">
    <reaction evidence="1">
        <text>Endohydrolysis of (1-&gt;4)-beta-D-xylosidic linkages in xylans.</text>
        <dbReference type="EC" id="3.2.1.8"/>
    </reaction>
</comment>
<sequence length="615" mass="67952">MVSFTALLLACSAAVGVLAAPFDNVLTEREDVNVTALEKRQVTANSEGYHNGYFYSWWSDGGGYAQYTMGEGSKYSVNWRNTGNFVGGKGWNPGTGRTINYGGSFSPQGNGYLAVYGWTRNPLVEYYVVENFGTYNPSSNAQRKGTVYTDGSTYDIAVSTRTNQPSIDGTRTFQQYWSVRQQKRSSGSVNMQTHFNAWAAQGMRLAFTHWSHFGKVAKIAVVLAELGYPVIFVTGRIFEKNVLNLHPRVTYYPLVGGQDKMTAEEYSIYGSKPAGVERELYIMKIALMGIIGHHPILLGAPGVKPDVSIVVFCHQLAMNSNDSFPFYMGKAPYDGPDAKLIHQPANQDQRNDHITFTLSNWYWEALKELGANTDRYLMDSMHSVTDRILSLGMPEFEFPRSDVRPIVHYFGAFKKPEQSAVERVDLPNWRSDILDAKQRGKKIIATSQGTVETDLSNLVLPTLEALEDRDDVLVVATTVAVEPADIPDLVVPHNARVAKFVPYDLLLPMVDVLVINGGYGAIVQALEHGVPVVVSGKGQDKAVTSAIIQWSGVGIDIGGRSPGLEKIRDGVAKVLDDVSYKEKAGSMSKSFERYDVRAVVDGLRQSNEGYDLKRE</sequence>
<dbReference type="OrthoDB" id="5835829at2759"/>
<dbReference type="AlphaFoldDB" id="A0A9P4WZG2"/>
<dbReference type="PRINTS" id="PR00911">
    <property type="entry name" value="GLHYDRLASE11"/>
</dbReference>
<evidence type="ECO:0000256" key="6">
    <source>
        <dbReference type="ARBA" id="ARBA00022801"/>
    </source>
</evidence>
<evidence type="ECO:0000256" key="8">
    <source>
        <dbReference type="ARBA" id="ARBA00023295"/>
    </source>
</evidence>
<evidence type="ECO:0000256" key="1">
    <source>
        <dbReference type="ARBA" id="ARBA00000681"/>
    </source>
</evidence>
<dbReference type="EC" id="3.2.1.8" evidence="4"/>